<organism evidence="2 3">
    <name type="scientific">Strongylus vulgaris</name>
    <name type="common">Blood worm</name>
    <dbReference type="NCBI Taxonomy" id="40348"/>
    <lineage>
        <taxon>Eukaryota</taxon>
        <taxon>Metazoa</taxon>
        <taxon>Ecdysozoa</taxon>
        <taxon>Nematoda</taxon>
        <taxon>Chromadorea</taxon>
        <taxon>Rhabditida</taxon>
        <taxon>Rhabditina</taxon>
        <taxon>Rhabditomorpha</taxon>
        <taxon>Strongyloidea</taxon>
        <taxon>Strongylidae</taxon>
        <taxon>Strongylus</taxon>
    </lineage>
</organism>
<reference evidence="2 3" key="1">
    <citation type="submission" date="2018-11" db="EMBL/GenBank/DDBJ databases">
        <authorList>
            <consortium name="Pathogen Informatics"/>
        </authorList>
    </citation>
    <scope>NUCLEOTIDE SEQUENCE [LARGE SCALE GENOMIC DNA]</scope>
</reference>
<protein>
    <recommendedName>
        <fullName evidence="4">MAM domain-containing protein</fullName>
    </recommendedName>
</protein>
<accession>A0A3P7K7D6</accession>
<feature type="signal peptide" evidence="1">
    <location>
        <begin position="1"/>
        <end position="25"/>
    </location>
</feature>
<evidence type="ECO:0000313" key="3">
    <source>
        <dbReference type="Proteomes" id="UP000270094"/>
    </source>
</evidence>
<name>A0A3P7K7D6_STRVU</name>
<feature type="chain" id="PRO_5018004049" description="MAM domain-containing protein" evidence="1">
    <location>
        <begin position="26"/>
        <end position="140"/>
    </location>
</feature>
<dbReference type="OrthoDB" id="5872746at2759"/>
<dbReference type="SUPFAM" id="SSF49899">
    <property type="entry name" value="Concanavalin A-like lectins/glucanases"/>
    <property type="match status" value="1"/>
</dbReference>
<dbReference type="EMBL" id="UYYB01005008">
    <property type="protein sequence ID" value="VDM67255.1"/>
    <property type="molecule type" value="Genomic_DNA"/>
</dbReference>
<evidence type="ECO:0000256" key="1">
    <source>
        <dbReference type="SAM" id="SignalP"/>
    </source>
</evidence>
<sequence>MASLAVQPCKAILSILFVLVATVHTDITSSSDLNCDFSYNCQWRNASNSEDSGDWVISTHYEADPQHMVIPRKGSAKDLEGYFAYTSGFMGQTVALLVSDVASCQIGGGNVKYWYYKTGVESQLEVCTRQPPGSKEFTSM</sequence>
<dbReference type="Gene3D" id="2.60.120.200">
    <property type="match status" value="1"/>
</dbReference>
<feature type="non-terminal residue" evidence="2">
    <location>
        <position position="140"/>
    </location>
</feature>
<evidence type="ECO:0000313" key="2">
    <source>
        <dbReference type="EMBL" id="VDM67255.1"/>
    </source>
</evidence>
<dbReference type="Proteomes" id="UP000270094">
    <property type="component" value="Unassembled WGS sequence"/>
</dbReference>
<dbReference type="AlphaFoldDB" id="A0A3P7K7D6"/>
<proteinExistence type="predicted"/>
<evidence type="ECO:0008006" key="4">
    <source>
        <dbReference type="Google" id="ProtNLM"/>
    </source>
</evidence>
<gene>
    <name evidence="2" type="ORF">SVUK_LOCUS2253</name>
</gene>
<keyword evidence="1" id="KW-0732">Signal</keyword>
<keyword evidence="3" id="KW-1185">Reference proteome</keyword>
<dbReference type="InterPro" id="IPR013320">
    <property type="entry name" value="ConA-like_dom_sf"/>
</dbReference>